<protein>
    <submittedName>
        <fullName evidence="1">Uncharacterized protein</fullName>
    </submittedName>
</protein>
<accession>B6BTK6</accession>
<dbReference type="Proteomes" id="UP000004188">
    <property type="component" value="Unassembled WGS sequence"/>
</dbReference>
<dbReference type="EMBL" id="DS995299">
    <property type="protein sequence ID" value="EDZ63994.1"/>
    <property type="molecule type" value="Genomic_DNA"/>
</dbReference>
<name>B6BTK6_9PROT</name>
<proteinExistence type="predicted"/>
<gene>
    <name evidence="1" type="ORF">KB13_126</name>
</gene>
<reference evidence="2" key="1">
    <citation type="journal article" date="2012" name="Stand. Genomic Sci.">
        <title>Genome sequence of strain HIMB624, a cultured representative from the OM43 clade of marine Betaproteobacteria.</title>
        <authorList>
            <person name="Huggett M.J."/>
            <person name="Hayakawa D.H."/>
            <person name="Rappe M.S."/>
        </authorList>
    </citation>
    <scope>NUCLEOTIDE SEQUENCE [LARGE SCALE GENOMIC DNA]</scope>
    <source>
        <strain evidence="2">KB13</strain>
    </source>
</reference>
<evidence type="ECO:0000313" key="2">
    <source>
        <dbReference type="Proteomes" id="UP000004188"/>
    </source>
</evidence>
<dbReference type="AlphaFoldDB" id="B6BTK6"/>
<evidence type="ECO:0000313" key="1">
    <source>
        <dbReference type="EMBL" id="EDZ63994.1"/>
    </source>
</evidence>
<dbReference type="HOGENOM" id="CLU_2822430_0_0_4"/>
<organism evidence="1 2">
    <name type="scientific">beta proteobacterium KB13</name>
    <dbReference type="NCBI Taxonomy" id="314607"/>
    <lineage>
        <taxon>Bacteria</taxon>
        <taxon>Pseudomonadati</taxon>
        <taxon>Pseudomonadota</taxon>
        <taxon>Betaproteobacteria</taxon>
        <taxon>Nitrosomonadales</taxon>
        <taxon>OM43 clade</taxon>
    </lineage>
</organism>
<keyword evidence="2" id="KW-1185">Reference proteome</keyword>
<sequence>MKSFNVDLELLDNPDGFTYRSIFTTTYPNRYNKKSKDFIVYNHNLQLFDNCDLIEKKSIVSAIKCK</sequence>